<protein>
    <recommendedName>
        <fullName evidence="3">DUF2612 domain-containing protein</fullName>
    </recommendedName>
</protein>
<dbReference type="AlphaFoldDB" id="A0AAW8PZD8"/>
<organism evidence="1 2">
    <name type="scientific">Vibrio parahaemolyticus</name>
    <dbReference type="NCBI Taxonomy" id="670"/>
    <lineage>
        <taxon>Bacteria</taxon>
        <taxon>Pseudomonadati</taxon>
        <taxon>Pseudomonadota</taxon>
        <taxon>Gammaproteobacteria</taxon>
        <taxon>Vibrionales</taxon>
        <taxon>Vibrionaceae</taxon>
        <taxon>Vibrio</taxon>
    </lineage>
</organism>
<proteinExistence type="predicted"/>
<comment type="caution">
    <text evidence="1">The sequence shown here is derived from an EMBL/GenBank/DDBJ whole genome shotgun (WGS) entry which is preliminary data.</text>
</comment>
<gene>
    <name evidence="1" type="ORF">QX249_11710</name>
</gene>
<sequence length="230" mass="25858">MNNQSNKKLIEILSYSEDHWKKDISSLISTYWSITQAEANKLLGFACEILRDRLSHHHIDTSLIPATSASGETPLIPPSVHLTELALMLSKRVSDEMGLSPEPIGFEAALNSYLEGVMAIPSVSFESNFSDHILIRNIDDKEYWNSFSAPETAYINRELGLLPSDWLCYLILWDYMVCTTTIKDNLASLVLEDKLDTTLVLGTTEHPDKSLTGRAFYMCWYSGDISCIKG</sequence>
<reference evidence="1" key="1">
    <citation type="submission" date="2023-06" db="EMBL/GenBank/DDBJ databases">
        <title>Genomic Diversity of Vibrio spp. and Metagenomic Analysis of Pathogens in Florida Gulf Coastal Waters Following Hurricane Ian.</title>
        <authorList>
            <person name="Brumfield K.D."/>
        </authorList>
    </citation>
    <scope>NUCLEOTIDE SEQUENCE</scope>
    <source>
        <strain evidence="1">WBS2B-138</strain>
    </source>
</reference>
<evidence type="ECO:0000313" key="2">
    <source>
        <dbReference type="Proteomes" id="UP001253193"/>
    </source>
</evidence>
<dbReference type="Proteomes" id="UP001253193">
    <property type="component" value="Unassembled WGS sequence"/>
</dbReference>
<accession>A0AAW8PZD8</accession>
<dbReference type="EMBL" id="JAUHGG010000003">
    <property type="protein sequence ID" value="MDS1821332.1"/>
    <property type="molecule type" value="Genomic_DNA"/>
</dbReference>
<evidence type="ECO:0000313" key="1">
    <source>
        <dbReference type="EMBL" id="MDS1821332.1"/>
    </source>
</evidence>
<name>A0AAW8PZD8_VIBPH</name>
<evidence type="ECO:0008006" key="3">
    <source>
        <dbReference type="Google" id="ProtNLM"/>
    </source>
</evidence>